<feature type="chain" id="PRO_5032641481" evidence="1">
    <location>
        <begin position="23"/>
        <end position="106"/>
    </location>
</feature>
<keyword evidence="3" id="KW-1185">Reference proteome</keyword>
<sequence>MPVRHLITLLALLCGASACAVAHPDDVVEYRIIIGFADPVRGDDPQLLARLAKAGARLRFAASLSAQSHAYRLSCPHTSGCEEAMEALRAQAGITHVQTDHIKDPR</sequence>
<protein>
    <submittedName>
        <fullName evidence="2">Uncharacterized protein</fullName>
    </submittedName>
</protein>
<organism evidence="2 3">
    <name type="scientific">Zoogloea dura</name>
    <dbReference type="NCBI Taxonomy" id="2728840"/>
    <lineage>
        <taxon>Bacteria</taxon>
        <taxon>Pseudomonadati</taxon>
        <taxon>Pseudomonadota</taxon>
        <taxon>Betaproteobacteria</taxon>
        <taxon>Rhodocyclales</taxon>
        <taxon>Zoogloeaceae</taxon>
        <taxon>Zoogloea</taxon>
    </lineage>
</organism>
<evidence type="ECO:0000256" key="1">
    <source>
        <dbReference type="SAM" id="SignalP"/>
    </source>
</evidence>
<accession>A0A848FZF2</accession>
<feature type="signal peptide" evidence="1">
    <location>
        <begin position="1"/>
        <end position="22"/>
    </location>
</feature>
<reference evidence="2 3" key="1">
    <citation type="submission" date="2020-04" db="EMBL/GenBank/DDBJ databases">
        <title>Zoogloea sp. G-4-1-14 isolated from soil.</title>
        <authorList>
            <person name="Dahal R.H."/>
        </authorList>
    </citation>
    <scope>NUCLEOTIDE SEQUENCE [LARGE SCALE GENOMIC DNA]</scope>
    <source>
        <strain evidence="2 3">G-4-1-14</strain>
    </source>
</reference>
<evidence type="ECO:0000313" key="3">
    <source>
        <dbReference type="Proteomes" id="UP000580043"/>
    </source>
</evidence>
<dbReference type="RefSeq" id="WP_169143875.1">
    <property type="nucleotide sequence ID" value="NZ_JABBGA010000001.1"/>
</dbReference>
<dbReference type="EMBL" id="JABBGA010000001">
    <property type="protein sequence ID" value="NML24226.1"/>
    <property type="molecule type" value="Genomic_DNA"/>
</dbReference>
<dbReference type="AlphaFoldDB" id="A0A848FZF2"/>
<evidence type="ECO:0000313" key="2">
    <source>
        <dbReference type="EMBL" id="NML24226.1"/>
    </source>
</evidence>
<keyword evidence="1" id="KW-0732">Signal</keyword>
<gene>
    <name evidence="2" type="ORF">HHL15_00580</name>
</gene>
<comment type="caution">
    <text evidence="2">The sequence shown here is derived from an EMBL/GenBank/DDBJ whole genome shotgun (WGS) entry which is preliminary data.</text>
</comment>
<dbReference type="PROSITE" id="PS51257">
    <property type="entry name" value="PROKAR_LIPOPROTEIN"/>
    <property type="match status" value="1"/>
</dbReference>
<name>A0A848FZF2_9RHOO</name>
<dbReference type="Proteomes" id="UP000580043">
    <property type="component" value="Unassembled WGS sequence"/>
</dbReference>
<proteinExistence type="predicted"/>